<dbReference type="Gene3D" id="2.40.50.100">
    <property type="match status" value="1"/>
</dbReference>
<dbReference type="InterPro" id="IPR058982">
    <property type="entry name" value="Beta-barrel_AprE"/>
</dbReference>
<proteinExistence type="inferred from homology"/>
<keyword evidence="4 7" id="KW-1133">Transmembrane helix</keyword>
<feature type="domain" description="LcnD-like long helical bundle" evidence="8">
    <location>
        <begin position="104"/>
        <end position="341"/>
    </location>
</feature>
<evidence type="ECO:0000256" key="5">
    <source>
        <dbReference type="ARBA" id="ARBA00023136"/>
    </source>
</evidence>
<feature type="transmembrane region" description="Helical" evidence="7">
    <location>
        <begin position="25"/>
        <end position="46"/>
    </location>
</feature>
<evidence type="ECO:0000256" key="7">
    <source>
        <dbReference type="SAM" id="Phobius"/>
    </source>
</evidence>
<evidence type="ECO:0000256" key="3">
    <source>
        <dbReference type="ARBA" id="ARBA00022692"/>
    </source>
</evidence>
<organism evidence="10 11">
    <name type="scientific">Bacillus subtilis</name>
    <dbReference type="NCBI Taxonomy" id="1423"/>
    <lineage>
        <taxon>Bacteria</taxon>
        <taxon>Bacillati</taxon>
        <taxon>Bacillota</taxon>
        <taxon>Bacilli</taxon>
        <taxon>Bacillales</taxon>
        <taxon>Bacillaceae</taxon>
        <taxon>Bacillus</taxon>
    </lineage>
</organism>
<comment type="caution">
    <text evidence="10">The sequence shown here is derived from an EMBL/GenBank/DDBJ whole genome shotgun (WGS) entry which is preliminary data.</text>
</comment>
<gene>
    <name evidence="10" type="ORF">J5227_07115</name>
</gene>
<reference evidence="10" key="1">
    <citation type="submission" date="2021-03" db="EMBL/GenBank/DDBJ databases">
        <title>Isolation of Bacillus subtilis from fermented food sample.</title>
        <authorList>
            <person name="Lakshmanan V."/>
            <person name="Athira K."/>
            <person name="Rajagopal K."/>
        </authorList>
    </citation>
    <scope>NUCLEOTIDE SEQUENCE</scope>
    <source>
        <strain evidence="10">S1</strain>
    </source>
</reference>
<protein>
    <submittedName>
        <fullName evidence="10">HlyD family efflux transporter periplasmic adaptor subunit</fullName>
    </submittedName>
</protein>
<feature type="region of interest" description="Disordered" evidence="6">
    <location>
        <begin position="280"/>
        <end position="305"/>
    </location>
</feature>
<dbReference type="Pfam" id="PF26002">
    <property type="entry name" value="Beta-barrel_AprE"/>
    <property type="match status" value="1"/>
</dbReference>
<dbReference type="AlphaFoldDB" id="A0A8I2B8D1"/>
<sequence length="491" mass="56477">MKRNFFNLHDLKDSREFYESKPKPIGVFFTYILIALLIACIVFSFYGKKEVILKTTADIQYTKPNSNVTNEVAGKVKTVDIKQVDKVKKGDTLLTLDNTEIQAQKKAVKADIKDLKEQAALNKTLKKSIENDKNLFSEDDHWGYQDQYLSYEKQSILLESSKENAKTQQKKLKKQKESIKDSLDKTKNKVKLKLQRISDLQDSIKNNKSFAKQDDKYSSYYNSYQTNKQNVEQQLDDLRKMKDELDKNRFSQQKENLNGQLESLKQDMLVKLSEEKDELNQSLDEINSSIKSDDSDSDSDNSEETNYKLSIEQLKTNLLNQTSQKQTDLQTTLKSKEDDLKMIDLQLEKYKIKAASDGYVNVLTNISPGDNLQAGTAILTIIPDKEKLKANIYIPSHEITNINEKEKDEVRFHIENTNQTIKGVITKISPDSISDQNGQKFYIAESTIEKNKVMNDNGSTLHLKNGMQTDVSIIVDSKRYIDYLLEILHLQ</sequence>
<feature type="domain" description="AprE-like beta-barrel" evidence="9">
    <location>
        <begin position="390"/>
        <end position="474"/>
    </location>
</feature>
<dbReference type="Proteomes" id="UP000665181">
    <property type="component" value="Unassembled WGS sequence"/>
</dbReference>
<dbReference type="InterPro" id="IPR050739">
    <property type="entry name" value="MFP"/>
</dbReference>
<dbReference type="PANTHER" id="PTHR30386">
    <property type="entry name" value="MEMBRANE FUSION SUBUNIT OF EMRAB-TOLC MULTIDRUG EFFLUX PUMP"/>
    <property type="match status" value="1"/>
</dbReference>
<evidence type="ECO:0000313" key="11">
    <source>
        <dbReference type="Proteomes" id="UP000665181"/>
    </source>
</evidence>
<evidence type="ECO:0000256" key="1">
    <source>
        <dbReference type="ARBA" id="ARBA00004167"/>
    </source>
</evidence>
<dbReference type="Gene3D" id="2.40.30.170">
    <property type="match status" value="1"/>
</dbReference>
<evidence type="ECO:0000313" key="10">
    <source>
        <dbReference type="EMBL" id="MBO3794086.1"/>
    </source>
</evidence>
<dbReference type="RefSeq" id="WP_208556200.1">
    <property type="nucleotide sequence ID" value="NZ_JAGFPW010000004.1"/>
</dbReference>
<keyword evidence="3 7" id="KW-0812">Transmembrane</keyword>
<evidence type="ECO:0000259" key="8">
    <source>
        <dbReference type="Pfam" id="PF25887"/>
    </source>
</evidence>
<dbReference type="InterPro" id="IPR058794">
    <property type="entry name" value="HB_LcnD"/>
</dbReference>
<evidence type="ECO:0000256" key="4">
    <source>
        <dbReference type="ARBA" id="ARBA00022989"/>
    </source>
</evidence>
<dbReference type="EMBL" id="JAGFPW010000004">
    <property type="protein sequence ID" value="MBO3794086.1"/>
    <property type="molecule type" value="Genomic_DNA"/>
</dbReference>
<comment type="similarity">
    <text evidence="2">Belongs to the membrane fusion protein (MFP) (TC 8.A.1) family.</text>
</comment>
<keyword evidence="5 7" id="KW-0472">Membrane</keyword>
<evidence type="ECO:0000256" key="6">
    <source>
        <dbReference type="SAM" id="MobiDB-lite"/>
    </source>
</evidence>
<name>A0A8I2B8D1_BACIU</name>
<evidence type="ECO:0000256" key="2">
    <source>
        <dbReference type="ARBA" id="ARBA00009477"/>
    </source>
</evidence>
<dbReference type="Pfam" id="PF25887">
    <property type="entry name" value="HB_LcnD"/>
    <property type="match status" value="1"/>
</dbReference>
<dbReference type="PANTHER" id="PTHR30386:SF26">
    <property type="entry name" value="TRANSPORT PROTEIN COMB"/>
    <property type="match status" value="1"/>
</dbReference>
<dbReference type="GO" id="GO:0016020">
    <property type="term" value="C:membrane"/>
    <property type="evidence" value="ECO:0007669"/>
    <property type="project" value="UniProtKB-SubCell"/>
</dbReference>
<evidence type="ECO:0000259" key="9">
    <source>
        <dbReference type="Pfam" id="PF26002"/>
    </source>
</evidence>
<comment type="subcellular location">
    <subcellularLocation>
        <location evidence="1">Membrane</location>
        <topology evidence="1">Single-pass membrane protein</topology>
    </subcellularLocation>
</comment>
<accession>A0A8I2B8D1</accession>